<evidence type="ECO:0000313" key="3">
    <source>
        <dbReference type="EMBL" id="MDB8686957.1"/>
    </source>
</evidence>
<protein>
    <submittedName>
        <fullName evidence="3">Plasmid mobilization relaxosome protein MobC</fullName>
    </submittedName>
</protein>
<sequence length="141" mass="16502">MRKMAKRECIVGVRFDEKELDFLKKKALQEKKYCFRNGSANLPGYIRSCILEQSGWKRETYAKEVRELTYQIRKVGVNINQVTAKINSGYRERDDVRILQENQNQIEQRLKDLLKKLEEEHGSNKTDAYQAGEEGRGKTSV</sequence>
<dbReference type="Proteomes" id="UP001212160">
    <property type="component" value="Unassembled WGS sequence"/>
</dbReference>
<accession>A0AAW6DJ05</accession>
<evidence type="ECO:0000259" key="2">
    <source>
        <dbReference type="Pfam" id="PF05713"/>
    </source>
</evidence>
<reference evidence="3" key="1">
    <citation type="submission" date="2023-01" db="EMBL/GenBank/DDBJ databases">
        <title>Human gut microbiome strain richness.</title>
        <authorList>
            <person name="Chen-Liaw A."/>
        </authorList>
    </citation>
    <scope>NUCLEOTIDE SEQUENCE</scope>
    <source>
        <strain evidence="3">RTP21484st1_H11_RTP21484_190118</strain>
    </source>
</reference>
<evidence type="ECO:0000313" key="4">
    <source>
        <dbReference type="Proteomes" id="UP001212160"/>
    </source>
</evidence>
<organism evidence="3 4">
    <name type="scientific">Mediterraneibacter gnavus</name>
    <name type="common">Ruminococcus gnavus</name>
    <dbReference type="NCBI Taxonomy" id="33038"/>
    <lineage>
        <taxon>Bacteria</taxon>
        <taxon>Bacillati</taxon>
        <taxon>Bacillota</taxon>
        <taxon>Clostridia</taxon>
        <taxon>Lachnospirales</taxon>
        <taxon>Lachnospiraceae</taxon>
        <taxon>Mediterraneibacter</taxon>
    </lineage>
</organism>
<feature type="region of interest" description="Disordered" evidence="1">
    <location>
        <begin position="119"/>
        <end position="141"/>
    </location>
</feature>
<dbReference type="Pfam" id="PF05713">
    <property type="entry name" value="MobC"/>
    <property type="match status" value="1"/>
</dbReference>
<gene>
    <name evidence="3" type="primary">mobC</name>
    <name evidence="3" type="ORF">PNW85_09745</name>
</gene>
<dbReference type="EMBL" id="JAQMLA010000025">
    <property type="protein sequence ID" value="MDB8686957.1"/>
    <property type="molecule type" value="Genomic_DNA"/>
</dbReference>
<feature type="domain" description="Bacterial mobilisation" evidence="2">
    <location>
        <begin position="71"/>
        <end position="112"/>
    </location>
</feature>
<name>A0AAW6DJ05_MEDGN</name>
<dbReference type="AlphaFoldDB" id="A0AAW6DJ05"/>
<dbReference type="RefSeq" id="WP_272107873.1">
    <property type="nucleotide sequence ID" value="NZ_DAWDPA010000021.1"/>
</dbReference>
<dbReference type="InterPro" id="IPR008687">
    <property type="entry name" value="MobC"/>
</dbReference>
<proteinExistence type="predicted"/>
<comment type="caution">
    <text evidence="3">The sequence shown here is derived from an EMBL/GenBank/DDBJ whole genome shotgun (WGS) entry which is preliminary data.</text>
</comment>
<evidence type="ECO:0000256" key="1">
    <source>
        <dbReference type="SAM" id="MobiDB-lite"/>
    </source>
</evidence>